<dbReference type="Pfam" id="PF00440">
    <property type="entry name" value="TetR_N"/>
    <property type="match status" value="1"/>
</dbReference>
<dbReference type="EMBL" id="JACHWY010000001">
    <property type="protein sequence ID" value="MBB3046934.1"/>
    <property type="molecule type" value="Genomic_DNA"/>
</dbReference>
<evidence type="ECO:0000256" key="4">
    <source>
        <dbReference type="PROSITE-ProRule" id="PRU00335"/>
    </source>
</evidence>
<dbReference type="SUPFAM" id="SSF46689">
    <property type="entry name" value="Homeodomain-like"/>
    <property type="match status" value="1"/>
</dbReference>
<dbReference type="RefSeq" id="WP_183409587.1">
    <property type="nucleotide sequence ID" value="NZ_JACHWY010000001.1"/>
</dbReference>
<feature type="domain" description="HTH tetR-type" evidence="5">
    <location>
        <begin position="12"/>
        <end position="72"/>
    </location>
</feature>
<reference evidence="6 7" key="1">
    <citation type="submission" date="2020-08" db="EMBL/GenBank/DDBJ databases">
        <title>Genomic Encyclopedia of Type Strains, Phase III (KMG-III): the genomes of soil and plant-associated and newly described type strains.</title>
        <authorList>
            <person name="Whitman W."/>
        </authorList>
    </citation>
    <scope>NUCLEOTIDE SEQUENCE [LARGE SCALE GENOMIC DNA]</scope>
    <source>
        <strain evidence="6 7">CECT 8654</strain>
    </source>
</reference>
<dbReference type="Gene3D" id="1.10.357.10">
    <property type="entry name" value="Tetracycline Repressor, domain 2"/>
    <property type="match status" value="1"/>
</dbReference>
<dbReference type="InterPro" id="IPR001647">
    <property type="entry name" value="HTH_TetR"/>
</dbReference>
<evidence type="ECO:0000256" key="2">
    <source>
        <dbReference type="ARBA" id="ARBA00023125"/>
    </source>
</evidence>
<evidence type="ECO:0000256" key="1">
    <source>
        <dbReference type="ARBA" id="ARBA00023015"/>
    </source>
</evidence>
<dbReference type="InterPro" id="IPR009057">
    <property type="entry name" value="Homeodomain-like_sf"/>
</dbReference>
<accession>A0A7W4W4V3</accession>
<dbReference type="Proteomes" id="UP000537130">
    <property type="component" value="Unassembled WGS sequence"/>
</dbReference>
<dbReference type="PANTHER" id="PTHR30055:SF234">
    <property type="entry name" value="HTH-TYPE TRANSCRIPTIONAL REGULATOR BETI"/>
    <property type="match status" value="1"/>
</dbReference>
<dbReference type="InterPro" id="IPR050109">
    <property type="entry name" value="HTH-type_TetR-like_transc_reg"/>
</dbReference>
<dbReference type="GO" id="GO:0003700">
    <property type="term" value="F:DNA-binding transcription factor activity"/>
    <property type="evidence" value="ECO:0007669"/>
    <property type="project" value="TreeGrafter"/>
</dbReference>
<dbReference type="PANTHER" id="PTHR30055">
    <property type="entry name" value="HTH-TYPE TRANSCRIPTIONAL REGULATOR RUTR"/>
    <property type="match status" value="1"/>
</dbReference>
<gene>
    <name evidence="6" type="ORF">FHR99_001170</name>
</gene>
<proteinExistence type="predicted"/>
<evidence type="ECO:0000256" key="3">
    <source>
        <dbReference type="ARBA" id="ARBA00023163"/>
    </source>
</evidence>
<name>A0A7W4W4V3_9GAMM</name>
<protein>
    <submittedName>
        <fullName evidence="6">AcrR family transcriptional regulator</fullName>
    </submittedName>
</protein>
<keyword evidence="3" id="KW-0804">Transcription</keyword>
<keyword evidence="2 4" id="KW-0238">DNA-binding</keyword>
<dbReference type="PRINTS" id="PR00455">
    <property type="entry name" value="HTHTETR"/>
</dbReference>
<dbReference type="GO" id="GO:0000976">
    <property type="term" value="F:transcription cis-regulatory region binding"/>
    <property type="evidence" value="ECO:0007669"/>
    <property type="project" value="TreeGrafter"/>
</dbReference>
<evidence type="ECO:0000313" key="6">
    <source>
        <dbReference type="EMBL" id="MBB3046934.1"/>
    </source>
</evidence>
<keyword evidence="1" id="KW-0805">Transcription regulation</keyword>
<keyword evidence="7" id="KW-1185">Reference proteome</keyword>
<dbReference type="PROSITE" id="PS50977">
    <property type="entry name" value="HTH_TETR_2"/>
    <property type="match status" value="1"/>
</dbReference>
<evidence type="ECO:0000259" key="5">
    <source>
        <dbReference type="PROSITE" id="PS50977"/>
    </source>
</evidence>
<sequence length="215" mass="24374">MTAPNRREQQKAETRQSILEAAIDAFARLGYDGTNFREITQRCGADRPLILYHFKNKESLWKAAAEQVELRFSETFESLYQPEKTPLSNDRERIQLLMSAFIDTLIAVPAYGQIMLREGASEGPRMEWLARHFAPIKALRMELDDADIVYRVQRTILRDILGSVMVSFVTLGPLMDRSLALVTGSPQAGIHPLGPQAKQAFIDYLLAMVFRDDAN</sequence>
<dbReference type="AlphaFoldDB" id="A0A7W4W4V3"/>
<comment type="caution">
    <text evidence="6">The sequence shown here is derived from an EMBL/GenBank/DDBJ whole genome shotgun (WGS) entry which is preliminary data.</text>
</comment>
<feature type="DNA-binding region" description="H-T-H motif" evidence="4">
    <location>
        <begin position="35"/>
        <end position="54"/>
    </location>
</feature>
<evidence type="ECO:0000313" key="7">
    <source>
        <dbReference type="Proteomes" id="UP000537130"/>
    </source>
</evidence>
<organism evidence="6 7">
    <name type="scientific">Litorivivens lipolytica</name>
    <dbReference type="NCBI Taxonomy" id="1524264"/>
    <lineage>
        <taxon>Bacteria</taxon>
        <taxon>Pseudomonadati</taxon>
        <taxon>Pseudomonadota</taxon>
        <taxon>Gammaproteobacteria</taxon>
        <taxon>Litorivivens</taxon>
    </lineage>
</organism>